<feature type="domain" description="SUF system FeS cluster assembly SufBD core" evidence="2">
    <location>
        <begin position="51"/>
        <end position="102"/>
    </location>
</feature>
<dbReference type="Proteomes" id="UP001642484">
    <property type="component" value="Unassembled WGS sequence"/>
</dbReference>
<comment type="similarity">
    <text evidence="1">Belongs to the iron-sulfur cluster assembly SufBD family.</text>
</comment>
<dbReference type="Pfam" id="PF01458">
    <property type="entry name" value="SUFBD_core"/>
    <property type="match status" value="1"/>
</dbReference>
<evidence type="ECO:0000313" key="4">
    <source>
        <dbReference type="Proteomes" id="UP001642484"/>
    </source>
</evidence>
<protein>
    <recommendedName>
        <fullName evidence="2">SUF system FeS cluster assembly SufBD core domain-containing protein</fullName>
    </recommendedName>
</protein>
<organism evidence="3 4">
    <name type="scientific">Durusdinium trenchii</name>
    <dbReference type="NCBI Taxonomy" id="1381693"/>
    <lineage>
        <taxon>Eukaryota</taxon>
        <taxon>Sar</taxon>
        <taxon>Alveolata</taxon>
        <taxon>Dinophyceae</taxon>
        <taxon>Suessiales</taxon>
        <taxon>Symbiodiniaceae</taxon>
        <taxon>Durusdinium</taxon>
    </lineage>
</organism>
<dbReference type="EMBL" id="CAXAMN010000392">
    <property type="protein sequence ID" value="CAK8988208.1"/>
    <property type="molecule type" value="Genomic_DNA"/>
</dbReference>
<gene>
    <name evidence="3" type="ORF">CCMP2556_LOCUS1173</name>
</gene>
<keyword evidence="4" id="KW-1185">Reference proteome</keyword>
<dbReference type="InterPro" id="IPR055346">
    <property type="entry name" value="Fe-S_cluster_assembly_SufBD"/>
</dbReference>
<sequence length="131" mass="14155">MAVGPKPPGAIGLPDRNFSQCDSLLIGNKGEAHGGRRARVFRCRHGGQPRKASTFPYIEAADGNNQVEHEATTSRVSEEQLLYLTSRGLAPEEAVSLVINGFCQDVFDQLPMEFASEAQKLLSLKLEGTVG</sequence>
<accession>A0ABP0HEP3</accession>
<evidence type="ECO:0000256" key="1">
    <source>
        <dbReference type="ARBA" id="ARBA00043967"/>
    </source>
</evidence>
<proteinExistence type="inferred from homology"/>
<dbReference type="SUPFAM" id="SSF101960">
    <property type="entry name" value="Stabilizer of iron transporter SufD"/>
    <property type="match status" value="1"/>
</dbReference>
<evidence type="ECO:0000313" key="3">
    <source>
        <dbReference type="EMBL" id="CAK8988208.1"/>
    </source>
</evidence>
<dbReference type="PANTHER" id="PTHR30508:SF1">
    <property type="entry name" value="UPF0051 PROTEIN ABCI8, CHLOROPLASTIC-RELATED"/>
    <property type="match status" value="1"/>
</dbReference>
<evidence type="ECO:0000259" key="2">
    <source>
        <dbReference type="Pfam" id="PF01458"/>
    </source>
</evidence>
<dbReference type="InterPro" id="IPR037284">
    <property type="entry name" value="SUF_FeS_clus_asmbl_SufBD_sf"/>
</dbReference>
<name>A0ABP0HEP3_9DINO</name>
<dbReference type="PANTHER" id="PTHR30508">
    <property type="entry name" value="FES CLUSTER ASSEMBLY PROTEIN SUF"/>
    <property type="match status" value="1"/>
</dbReference>
<comment type="caution">
    <text evidence="3">The sequence shown here is derived from an EMBL/GenBank/DDBJ whole genome shotgun (WGS) entry which is preliminary data.</text>
</comment>
<dbReference type="InterPro" id="IPR000825">
    <property type="entry name" value="SUF_FeS_clus_asmbl_SufBD_core"/>
</dbReference>
<reference evidence="3 4" key="1">
    <citation type="submission" date="2024-02" db="EMBL/GenBank/DDBJ databases">
        <authorList>
            <person name="Chen Y."/>
            <person name="Shah S."/>
            <person name="Dougan E. K."/>
            <person name="Thang M."/>
            <person name="Chan C."/>
        </authorList>
    </citation>
    <scope>NUCLEOTIDE SEQUENCE [LARGE SCALE GENOMIC DNA]</scope>
</reference>